<proteinExistence type="predicted"/>
<name>A0A830BEP3_9LAMI</name>
<protein>
    <submittedName>
        <fullName evidence="2">Protein ycf2 b</fullName>
    </submittedName>
</protein>
<gene>
    <name evidence="2" type="ORF">PHJA_000750900</name>
</gene>
<keyword evidence="1" id="KW-1133">Transmembrane helix</keyword>
<keyword evidence="1" id="KW-0812">Transmembrane</keyword>
<dbReference type="AlphaFoldDB" id="A0A830BEP3"/>
<accession>A0A830BEP3</accession>
<feature type="transmembrane region" description="Helical" evidence="1">
    <location>
        <begin position="20"/>
        <end position="40"/>
    </location>
</feature>
<keyword evidence="1" id="KW-0472">Membrane</keyword>
<sequence length="56" mass="6983">MKPSLELRSYSKRKISNIWSFFLYIIWMIRSVRTVIENCFDRLSLRKRQRRIQMST</sequence>
<organism evidence="2 3">
    <name type="scientific">Phtheirospermum japonicum</name>
    <dbReference type="NCBI Taxonomy" id="374723"/>
    <lineage>
        <taxon>Eukaryota</taxon>
        <taxon>Viridiplantae</taxon>
        <taxon>Streptophyta</taxon>
        <taxon>Embryophyta</taxon>
        <taxon>Tracheophyta</taxon>
        <taxon>Spermatophyta</taxon>
        <taxon>Magnoliopsida</taxon>
        <taxon>eudicotyledons</taxon>
        <taxon>Gunneridae</taxon>
        <taxon>Pentapetalae</taxon>
        <taxon>asterids</taxon>
        <taxon>lamiids</taxon>
        <taxon>Lamiales</taxon>
        <taxon>Orobanchaceae</taxon>
        <taxon>Orobanchaceae incertae sedis</taxon>
        <taxon>Phtheirospermum</taxon>
    </lineage>
</organism>
<reference evidence="2" key="1">
    <citation type="submission" date="2020-07" db="EMBL/GenBank/DDBJ databases">
        <title>Ethylene signaling mediates host invasion by parasitic plants.</title>
        <authorList>
            <person name="Yoshida S."/>
        </authorList>
    </citation>
    <scope>NUCLEOTIDE SEQUENCE</scope>
    <source>
        <strain evidence="2">Okayama</strain>
    </source>
</reference>
<evidence type="ECO:0000256" key="1">
    <source>
        <dbReference type="SAM" id="Phobius"/>
    </source>
</evidence>
<keyword evidence="3" id="KW-1185">Reference proteome</keyword>
<evidence type="ECO:0000313" key="3">
    <source>
        <dbReference type="Proteomes" id="UP000653305"/>
    </source>
</evidence>
<evidence type="ECO:0000313" key="2">
    <source>
        <dbReference type="EMBL" id="GFP86070.1"/>
    </source>
</evidence>
<dbReference type="Proteomes" id="UP000653305">
    <property type="component" value="Unassembled WGS sequence"/>
</dbReference>
<dbReference type="EMBL" id="BMAC01000118">
    <property type="protein sequence ID" value="GFP86070.1"/>
    <property type="molecule type" value="Genomic_DNA"/>
</dbReference>
<comment type="caution">
    <text evidence="2">The sequence shown here is derived from an EMBL/GenBank/DDBJ whole genome shotgun (WGS) entry which is preliminary data.</text>
</comment>